<dbReference type="SUPFAM" id="SSF46785">
    <property type="entry name" value="Winged helix' DNA-binding domain"/>
    <property type="match status" value="1"/>
</dbReference>
<accession>A0A830FXG9</accession>
<organism evidence="6 7">
    <name type="scientific">Halarchaeum rubridurum</name>
    <dbReference type="NCBI Taxonomy" id="489911"/>
    <lineage>
        <taxon>Archaea</taxon>
        <taxon>Methanobacteriati</taxon>
        <taxon>Methanobacteriota</taxon>
        <taxon>Stenosarchaea group</taxon>
        <taxon>Halobacteria</taxon>
        <taxon>Halobacteriales</taxon>
        <taxon>Halobacteriaceae</taxon>
    </lineage>
</organism>
<dbReference type="PROSITE" id="PS51077">
    <property type="entry name" value="HTH_ICLR"/>
    <property type="match status" value="1"/>
</dbReference>
<evidence type="ECO:0000256" key="2">
    <source>
        <dbReference type="ARBA" id="ARBA00023125"/>
    </source>
</evidence>
<keyword evidence="3" id="KW-0804">Transcription</keyword>
<evidence type="ECO:0000313" key="6">
    <source>
        <dbReference type="EMBL" id="GGM59854.1"/>
    </source>
</evidence>
<feature type="domain" description="IclR-ED" evidence="5">
    <location>
        <begin position="78"/>
        <end position="266"/>
    </location>
</feature>
<comment type="caution">
    <text evidence="6">The sequence shown here is derived from an EMBL/GenBank/DDBJ whole genome shotgun (WGS) entry which is preliminary data.</text>
</comment>
<dbReference type="GO" id="GO:0045892">
    <property type="term" value="P:negative regulation of DNA-templated transcription"/>
    <property type="evidence" value="ECO:0007669"/>
    <property type="project" value="TreeGrafter"/>
</dbReference>
<dbReference type="GO" id="GO:0003677">
    <property type="term" value="F:DNA binding"/>
    <property type="evidence" value="ECO:0007669"/>
    <property type="project" value="UniProtKB-KW"/>
</dbReference>
<dbReference type="InterPro" id="IPR029016">
    <property type="entry name" value="GAF-like_dom_sf"/>
</dbReference>
<reference evidence="6" key="2">
    <citation type="submission" date="2020-09" db="EMBL/GenBank/DDBJ databases">
        <authorList>
            <person name="Sun Q."/>
            <person name="Ohkuma M."/>
        </authorList>
    </citation>
    <scope>NUCLEOTIDE SEQUENCE</scope>
    <source>
        <strain evidence="6">JCM 16108</strain>
    </source>
</reference>
<reference evidence="6" key="1">
    <citation type="journal article" date="2014" name="Int. J. Syst. Evol. Microbiol.">
        <title>Complete genome sequence of Corynebacterium casei LMG S-19264T (=DSM 44701T), isolated from a smear-ripened cheese.</title>
        <authorList>
            <consortium name="US DOE Joint Genome Institute (JGI-PGF)"/>
            <person name="Walter F."/>
            <person name="Albersmeier A."/>
            <person name="Kalinowski J."/>
            <person name="Ruckert C."/>
        </authorList>
    </citation>
    <scope>NUCLEOTIDE SEQUENCE</scope>
    <source>
        <strain evidence="6">JCM 16108</strain>
    </source>
</reference>
<name>A0A830FXG9_9EURY</name>
<dbReference type="InterPro" id="IPR005471">
    <property type="entry name" value="Tscrpt_reg_IclR_N"/>
</dbReference>
<sequence>MFGWLQNGMSENTGGRKIQSVDRTCDILQELGERGASTVSELAAGTDLSPGTVHTHLSTLASNGFVQQVDGEYKLGMEFVPFGEWVRRQSPLYRAAKTEVDDLAHEYDAVAHLVTEYRGKTLTLYEMSGEEAVGKEVHTAKRGRPQTHIHCTAGGKAILAHLPEERTREIVERHGLPAYTSHTVTDEEALYEELAEIREQEYAINHEEVVHGNRAIGAPVLDDDGTVLGSVSMSGPASKWREERFQDELADAVVRAANSVEINIHTADRHD</sequence>
<dbReference type="CDD" id="cd00090">
    <property type="entry name" value="HTH_ARSR"/>
    <property type="match status" value="1"/>
</dbReference>
<proteinExistence type="predicted"/>
<protein>
    <submittedName>
        <fullName evidence="6">IclR family transcriptional regulator</fullName>
    </submittedName>
</protein>
<dbReference type="InterPro" id="IPR014757">
    <property type="entry name" value="Tscrpt_reg_IclR_C"/>
</dbReference>
<dbReference type="EMBL" id="BMOO01000002">
    <property type="protein sequence ID" value="GGM59854.1"/>
    <property type="molecule type" value="Genomic_DNA"/>
</dbReference>
<dbReference type="Gene3D" id="1.10.10.10">
    <property type="entry name" value="Winged helix-like DNA-binding domain superfamily/Winged helix DNA-binding domain"/>
    <property type="match status" value="1"/>
</dbReference>
<dbReference type="Pfam" id="PF09339">
    <property type="entry name" value="HTH_IclR"/>
    <property type="match status" value="1"/>
</dbReference>
<evidence type="ECO:0000259" key="5">
    <source>
        <dbReference type="PROSITE" id="PS51078"/>
    </source>
</evidence>
<dbReference type="InterPro" id="IPR011991">
    <property type="entry name" value="ArsR-like_HTH"/>
</dbReference>
<dbReference type="Gene3D" id="3.30.450.40">
    <property type="match status" value="1"/>
</dbReference>
<keyword evidence="2" id="KW-0238">DNA-binding</keyword>
<dbReference type="PANTHER" id="PTHR30136:SF35">
    <property type="entry name" value="HTH-TYPE TRANSCRIPTIONAL REGULATOR RV1719"/>
    <property type="match status" value="1"/>
</dbReference>
<dbReference type="SMART" id="SM00346">
    <property type="entry name" value="HTH_ICLR"/>
    <property type="match status" value="1"/>
</dbReference>
<dbReference type="InterPro" id="IPR050707">
    <property type="entry name" value="HTH_MetabolicPath_Reg"/>
</dbReference>
<evidence type="ECO:0000256" key="3">
    <source>
        <dbReference type="ARBA" id="ARBA00023163"/>
    </source>
</evidence>
<dbReference type="GO" id="GO:0003700">
    <property type="term" value="F:DNA-binding transcription factor activity"/>
    <property type="evidence" value="ECO:0007669"/>
    <property type="project" value="TreeGrafter"/>
</dbReference>
<dbReference type="PANTHER" id="PTHR30136">
    <property type="entry name" value="HELIX-TURN-HELIX TRANSCRIPTIONAL REGULATOR, ICLR FAMILY"/>
    <property type="match status" value="1"/>
</dbReference>
<dbReference type="InterPro" id="IPR036388">
    <property type="entry name" value="WH-like_DNA-bd_sf"/>
</dbReference>
<evidence type="ECO:0000313" key="7">
    <source>
        <dbReference type="Proteomes" id="UP000614609"/>
    </source>
</evidence>
<evidence type="ECO:0000259" key="4">
    <source>
        <dbReference type="PROSITE" id="PS51077"/>
    </source>
</evidence>
<dbReference type="SUPFAM" id="SSF55781">
    <property type="entry name" value="GAF domain-like"/>
    <property type="match status" value="1"/>
</dbReference>
<dbReference type="Proteomes" id="UP000614609">
    <property type="component" value="Unassembled WGS sequence"/>
</dbReference>
<dbReference type="InterPro" id="IPR036390">
    <property type="entry name" value="WH_DNA-bd_sf"/>
</dbReference>
<dbReference type="Pfam" id="PF01614">
    <property type="entry name" value="IclR_C"/>
    <property type="match status" value="1"/>
</dbReference>
<evidence type="ECO:0000256" key="1">
    <source>
        <dbReference type="ARBA" id="ARBA00023015"/>
    </source>
</evidence>
<gene>
    <name evidence="6" type="ORF">GCM10009017_07510</name>
</gene>
<keyword evidence="7" id="KW-1185">Reference proteome</keyword>
<keyword evidence="1" id="KW-0805">Transcription regulation</keyword>
<feature type="domain" description="HTH iclR-type" evidence="4">
    <location>
        <begin position="18"/>
        <end position="77"/>
    </location>
</feature>
<dbReference type="PROSITE" id="PS51078">
    <property type="entry name" value="ICLR_ED"/>
    <property type="match status" value="1"/>
</dbReference>
<dbReference type="AlphaFoldDB" id="A0A830FXG9"/>